<proteinExistence type="predicted"/>
<organism evidence="1">
    <name type="scientific">Salmonella enterica subsp. enterica serovar Paratyphi C</name>
    <dbReference type="NCBI Taxonomy" id="57046"/>
    <lineage>
        <taxon>Bacteria</taxon>
        <taxon>Pseudomonadati</taxon>
        <taxon>Pseudomonadota</taxon>
        <taxon>Gammaproteobacteria</taxon>
        <taxon>Enterobacterales</taxon>
        <taxon>Enterobacteriaceae</taxon>
        <taxon>Salmonella</taxon>
    </lineage>
</organism>
<sequence length="96" mass="11068">MMVLILSRNKITPEAVIDPVAQNLEAAGHWRRASTRWLLVMGDFECTEAQREWLLLRRNYCLAQISSPGASKAGYQRRDEMRGACTWVYVLSKRLI</sequence>
<evidence type="ECO:0000313" key="1">
    <source>
        <dbReference type="EMBL" id="HAB6615531.1"/>
    </source>
</evidence>
<reference evidence="1" key="2">
    <citation type="submission" date="2018-07" db="EMBL/GenBank/DDBJ databases">
        <authorList>
            <consortium name="NCBI Pathogen Detection Project"/>
        </authorList>
    </citation>
    <scope>NUCLEOTIDE SEQUENCE</scope>
    <source>
        <strain evidence="2">IP 2/88</strain>
        <strain evidence="1">IP 33 K</strain>
    </source>
</reference>
<dbReference type="EMBL" id="DAATGT010000028">
    <property type="protein sequence ID" value="HAE8321829.1"/>
    <property type="molecule type" value="Genomic_DNA"/>
</dbReference>
<name>A0A6Y5YY15_SALET</name>
<protein>
    <submittedName>
        <fullName evidence="1">PerC family transcriptional regulator</fullName>
    </submittedName>
</protein>
<accession>A0A6Y5YY15</accession>
<evidence type="ECO:0000313" key="2">
    <source>
        <dbReference type="EMBL" id="HAE8321829.1"/>
    </source>
</evidence>
<dbReference type="InterPro" id="IPR024684">
    <property type="entry name" value="Tscrpt_act_PerC/SfV_Orf40"/>
</dbReference>
<dbReference type="AlphaFoldDB" id="A0A6Y5YY15"/>
<gene>
    <name evidence="2" type="ORF">GNB42_004534</name>
    <name evidence="1" type="ORF">GNB54_004543</name>
</gene>
<dbReference type="Pfam" id="PF06069">
    <property type="entry name" value="PerC"/>
    <property type="match status" value="1"/>
</dbReference>
<reference evidence="1" key="1">
    <citation type="journal article" date="2018" name="Genome Biol.">
        <title>SKESA: strategic k-mer extension for scrupulous assemblies.</title>
        <authorList>
            <person name="Souvorov A."/>
            <person name="Agarwala R."/>
            <person name="Lipman D.J."/>
        </authorList>
    </citation>
    <scope>NUCLEOTIDE SEQUENCE</scope>
    <source>
        <strain evidence="2">IP 2/88</strain>
        <strain evidence="1">IP 33 K</strain>
    </source>
</reference>
<comment type="caution">
    <text evidence="1">The sequence shown here is derived from an EMBL/GenBank/DDBJ whole genome shotgun (WGS) entry which is preliminary data.</text>
</comment>
<dbReference type="EMBL" id="DAAHMM010000033">
    <property type="protein sequence ID" value="HAB6615531.1"/>
    <property type="molecule type" value="Genomic_DNA"/>
</dbReference>